<reference evidence="6 7" key="1">
    <citation type="submission" date="2019-10" db="EMBL/GenBank/DDBJ databases">
        <title>New species of Slilvanegrellaceae.</title>
        <authorList>
            <person name="Pitt A."/>
            <person name="Hahn M.W."/>
        </authorList>
    </citation>
    <scope>NUCLEOTIDE SEQUENCE [LARGE SCALE GENOMIC DNA]</scope>
    <source>
        <strain evidence="6 7">SP-Ram-0.45-NSY-1</strain>
    </source>
</reference>
<dbReference type="CDD" id="cd03349">
    <property type="entry name" value="LbH_XAT"/>
    <property type="match status" value="1"/>
</dbReference>
<evidence type="ECO:0000256" key="1">
    <source>
        <dbReference type="ARBA" id="ARBA00007274"/>
    </source>
</evidence>
<gene>
    <name evidence="6" type="ORF">GCL60_13090</name>
</gene>
<keyword evidence="3" id="KW-0677">Repeat</keyword>
<comment type="similarity">
    <text evidence="1">Belongs to the transferase hexapeptide repeat family.</text>
</comment>
<dbReference type="InterPro" id="IPR011004">
    <property type="entry name" value="Trimer_LpxA-like_sf"/>
</dbReference>
<dbReference type="PANTHER" id="PTHR43300:SF11">
    <property type="entry name" value="ACETYLTRANSFERASE RV3034C-RELATED"/>
    <property type="match status" value="1"/>
</dbReference>
<comment type="caution">
    <text evidence="6">The sequence shown here is derived from an EMBL/GenBank/DDBJ whole genome shotgun (WGS) entry which is preliminary data.</text>
</comment>
<sequence>MSEFKYPDPNNLYPINNVKRTIYLKNIIKNPNIIVGDYTYYDDPEDIYNFEKNVLYHFEFMGDKLVIGNFCQIATGVRFIMNGSNHAMEGISTYPFKVFGGIWAKKDPMNVVSKGDTVIGNDVWIGNSVTIMQGIKIGDGAIIGTNSLVTKNVEPYSIVGGNPAKEIRKRFSEETIQFLLELKWWDWDVEKISDHLNLITSGDINALKEIFMNQKNKF</sequence>
<proteinExistence type="inferred from homology"/>
<evidence type="ECO:0000256" key="2">
    <source>
        <dbReference type="ARBA" id="ARBA00022679"/>
    </source>
</evidence>
<dbReference type="RefSeq" id="WP_153421188.1">
    <property type="nucleotide sequence ID" value="NZ_WFLM01000005.1"/>
</dbReference>
<name>A0A6N6VNK5_9BACT</name>
<dbReference type="InterPro" id="IPR001451">
    <property type="entry name" value="Hexapep"/>
</dbReference>
<keyword evidence="5" id="KW-0012">Acyltransferase</keyword>
<dbReference type="Gene3D" id="2.160.10.10">
    <property type="entry name" value="Hexapeptide repeat proteins"/>
    <property type="match status" value="1"/>
</dbReference>
<organism evidence="6 7">
    <name type="scientific">Silvanigrella paludirubra</name>
    <dbReference type="NCBI Taxonomy" id="2499159"/>
    <lineage>
        <taxon>Bacteria</taxon>
        <taxon>Pseudomonadati</taxon>
        <taxon>Bdellovibrionota</taxon>
        <taxon>Oligoflexia</taxon>
        <taxon>Silvanigrellales</taxon>
        <taxon>Silvanigrellaceae</taxon>
        <taxon>Silvanigrella</taxon>
    </lineage>
</organism>
<evidence type="ECO:0000313" key="6">
    <source>
        <dbReference type="EMBL" id="KAB8036773.1"/>
    </source>
</evidence>
<dbReference type="PROSITE" id="PS00101">
    <property type="entry name" value="HEXAPEP_TRANSFERASES"/>
    <property type="match status" value="1"/>
</dbReference>
<dbReference type="EMBL" id="WFLM01000005">
    <property type="protein sequence ID" value="KAB8036773.1"/>
    <property type="molecule type" value="Genomic_DNA"/>
</dbReference>
<dbReference type="PANTHER" id="PTHR43300">
    <property type="entry name" value="ACETYLTRANSFERASE"/>
    <property type="match status" value="1"/>
</dbReference>
<keyword evidence="7" id="KW-1185">Reference proteome</keyword>
<keyword evidence="2 6" id="KW-0808">Transferase</keyword>
<protein>
    <submittedName>
        <fullName evidence="6">Chloramphenicol acetyltransferase</fullName>
    </submittedName>
</protein>
<evidence type="ECO:0000313" key="7">
    <source>
        <dbReference type="Proteomes" id="UP000437748"/>
    </source>
</evidence>
<dbReference type="Pfam" id="PF00132">
    <property type="entry name" value="Hexapep"/>
    <property type="match status" value="1"/>
</dbReference>
<dbReference type="FunFam" id="2.160.10.10:FF:000037">
    <property type="entry name" value="Streptogramin A acetyltransferase"/>
    <property type="match status" value="1"/>
</dbReference>
<evidence type="ECO:0000256" key="3">
    <source>
        <dbReference type="ARBA" id="ARBA00022737"/>
    </source>
</evidence>
<accession>A0A6N6VNK5</accession>
<keyword evidence="4" id="KW-0046">Antibiotic resistance</keyword>
<dbReference type="GO" id="GO:0016746">
    <property type="term" value="F:acyltransferase activity"/>
    <property type="evidence" value="ECO:0007669"/>
    <property type="project" value="UniProtKB-KW"/>
</dbReference>
<dbReference type="InterPro" id="IPR050179">
    <property type="entry name" value="Trans_hexapeptide_repeat"/>
</dbReference>
<dbReference type="AlphaFoldDB" id="A0A6N6VNK5"/>
<evidence type="ECO:0000256" key="4">
    <source>
        <dbReference type="ARBA" id="ARBA00023251"/>
    </source>
</evidence>
<dbReference type="SUPFAM" id="SSF51161">
    <property type="entry name" value="Trimeric LpxA-like enzymes"/>
    <property type="match status" value="1"/>
</dbReference>
<dbReference type="GO" id="GO:0046677">
    <property type="term" value="P:response to antibiotic"/>
    <property type="evidence" value="ECO:0007669"/>
    <property type="project" value="UniProtKB-KW"/>
</dbReference>
<dbReference type="OrthoDB" id="9815592at2"/>
<dbReference type="InterPro" id="IPR018357">
    <property type="entry name" value="Hexapep_transf_CS"/>
</dbReference>
<evidence type="ECO:0000256" key="5">
    <source>
        <dbReference type="ARBA" id="ARBA00023315"/>
    </source>
</evidence>
<dbReference type="Proteomes" id="UP000437748">
    <property type="component" value="Unassembled WGS sequence"/>
</dbReference>